<proteinExistence type="predicted"/>
<sequence>MKKGGFLKRPRSITQKPFTPKTLKPKNTRKLIRRYHVLLKNKSIILKKLNWDKDFQLGKWEKIYKKGFDNANEQLFKLDGLNEAQLVEKLGEIDGEIEKNGGLEVYQIASTQGQSNKRGSDSSKKLIEWIEKFDLKDPTALEIGCLSPENVISTCGIFKSITRIDLHSQHPLIQQQDFMERPLPTSNNDKFNLISCSLVVNFVDSPQGRGEMLKRMTEFLLPQAYLFFVLPLPCIENSRYFNNERMLSIMESLGFVQLNHHNSTKLAYWLFQWTKPMKKRTFKKVELNKGSNKNNFCIVLE</sequence>
<organism evidence="1 2">
    <name type="scientific">[Candida] jaroonii</name>
    <dbReference type="NCBI Taxonomy" id="467808"/>
    <lineage>
        <taxon>Eukaryota</taxon>
        <taxon>Fungi</taxon>
        <taxon>Dikarya</taxon>
        <taxon>Ascomycota</taxon>
        <taxon>Saccharomycotina</taxon>
        <taxon>Pichiomycetes</taxon>
        <taxon>Debaryomycetaceae</taxon>
        <taxon>Yamadazyma</taxon>
    </lineage>
</organism>
<evidence type="ECO:0000313" key="2">
    <source>
        <dbReference type="Proteomes" id="UP001152531"/>
    </source>
</evidence>
<dbReference type="Proteomes" id="UP001152531">
    <property type="component" value="Unassembled WGS sequence"/>
</dbReference>
<accession>A0ACA9Y8N2</accession>
<name>A0ACA9Y8N2_9ASCO</name>
<gene>
    <name evidence="1" type="ORF">CLIB1444_06S00914</name>
</gene>
<dbReference type="EMBL" id="CALSDN010000006">
    <property type="protein sequence ID" value="CAH6721384.1"/>
    <property type="molecule type" value="Genomic_DNA"/>
</dbReference>
<evidence type="ECO:0000313" key="1">
    <source>
        <dbReference type="EMBL" id="CAH6721384.1"/>
    </source>
</evidence>
<reference evidence="1" key="1">
    <citation type="submission" date="2022-06" db="EMBL/GenBank/DDBJ databases">
        <authorList>
            <person name="Legras J.-L."/>
            <person name="Devillers H."/>
            <person name="Grondin C."/>
        </authorList>
    </citation>
    <scope>NUCLEOTIDE SEQUENCE</scope>
    <source>
        <strain evidence="1">CLIB 1444</strain>
    </source>
</reference>
<keyword evidence="2" id="KW-1185">Reference proteome</keyword>
<comment type="caution">
    <text evidence="1">The sequence shown here is derived from an EMBL/GenBank/DDBJ whole genome shotgun (WGS) entry which is preliminary data.</text>
</comment>
<protein>
    <submittedName>
        <fullName evidence="1">25S rRNA (Adenine(2142)-N(1))-methyltransferase</fullName>
    </submittedName>
</protein>